<dbReference type="Pfam" id="PF00069">
    <property type="entry name" value="Pkinase"/>
    <property type="match status" value="2"/>
</dbReference>
<evidence type="ECO:0000256" key="22">
    <source>
        <dbReference type="PROSITE-ProRule" id="PRU10141"/>
    </source>
</evidence>
<feature type="binding site" evidence="22">
    <location>
        <position position="60"/>
    </location>
    <ligand>
        <name>ATP</name>
        <dbReference type="ChEBI" id="CHEBI:30616"/>
    </ligand>
</feature>
<dbReference type="PROSITE" id="PS50011">
    <property type="entry name" value="PROTEIN_KINASE_DOM"/>
    <property type="match status" value="2"/>
</dbReference>
<evidence type="ECO:0000256" key="11">
    <source>
        <dbReference type="ARBA" id="ARBA00022729"/>
    </source>
</evidence>
<evidence type="ECO:0000256" key="16">
    <source>
        <dbReference type="ARBA" id="ARBA00022989"/>
    </source>
</evidence>
<protein>
    <recommendedName>
        <fullName evidence="4">non-specific serine/threonine protein kinase</fullName>
        <ecNumber evidence="4">2.7.11.1</ecNumber>
    </recommendedName>
</protein>
<feature type="domain" description="Protein kinase" evidence="23">
    <location>
        <begin position="32"/>
        <end position="338"/>
    </location>
</feature>
<evidence type="ECO:0000256" key="18">
    <source>
        <dbReference type="ARBA" id="ARBA00023170"/>
    </source>
</evidence>
<dbReference type="InterPro" id="IPR011009">
    <property type="entry name" value="Kinase-like_dom_sf"/>
</dbReference>
<dbReference type="EMBL" id="JACGCM010001659">
    <property type="protein sequence ID" value="KAF6151958.1"/>
    <property type="molecule type" value="Genomic_DNA"/>
</dbReference>
<dbReference type="FunFam" id="1.10.510.10:FF:000240">
    <property type="entry name" value="Lectin-domain containing receptor kinase A4.3"/>
    <property type="match status" value="1"/>
</dbReference>
<dbReference type="EC" id="2.7.11.1" evidence="4"/>
<evidence type="ECO:0000256" key="13">
    <source>
        <dbReference type="ARBA" id="ARBA00022741"/>
    </source>
</evidence>
<evidence type="ECO:0000313" key="24">
    <source>
        <dbReference type="EMBL" id="KAF6151958.1"/>
    </source>
</evidence>
<keyword evidence="14" id="KW-0418">Kinase</keyword>
<keyword evidence="5" id="KW-1003">Cell membrane</keyword>
<evidence type="ECO:0000256" key="8">
    <source>
        <dbReference type="ARBA" id="ARBA00022614"/>
    </source>
</evidence>
<evidence type="ECO:0000256" key="15">
    <source>
        <dbReference type="ARBA" id="ARBA00022840"/>
    </source>
</evidence>
<keyword evidence="11" id="KW-0732">Signal</keyword>
<keyword evidence="13 22" id="KW-0547">Nucleotide-binding</keyword>
<dbReference type="FunFam" id="1.10.510.10:FF:000358">
    <property type="entry name" value="Putative leucine-rich repeat receptor-like serine/threonine-protein kinase"/>
    <property type="match status" value="1"/>
</dbReference>
<feature type="domain" description="Protein kinase" evidence="23">
    <location>
        <begin position="343"/>
        <end position="643"/>
    </location>
</feature>
<keyword evidence="18" id="KW-0675">Receptor</keyword>
<evidence type="ECO:0000256" key="5">
    <source>
        <dbReference type="ARBA" id="ARBA00022475"/>
    </source>
</evidence>
<keyword evidence="7" id="KW-0597">Phosphoprotein</keyword>
<dbReference type="OrthoDB" id="1711006at2759"/>
<evidence type="ECO:0000256" key="1">
    <source>
        <dbReference type="ARBA" id="ARBA00004251"/>
    </source>
</evidence>
<evidence type="ECO:0000256" key="3">
    <source>
        <dbReference type="ARBA" id="ARBA00010217"/>
    </source>
</evidence>
<dbReference type="PANTHER" id="PTHR47976:SF115">
    <property type="entry name" value="RECEPTOR-LIKE SERINE_THREONINE-PROTEIN KINASE"/>
    <property type="match status" value="1"/>
</dbReference>
<keyword evidence="19" id="KW-0325">Glycoprotein</keyword>
<keyword evidence="6" id="KW-0723">Serine/threonine-protein kinase</keyword>
<dbReference type="InterPro" id="IPR008271">
    <property type="entry name" value="Ser/Thr_kinase_AS"/>
</dbReference>
<evidence type="ECO:0000256" key="10">
    <source>
        <dbReference type="ARBA" id="ARBA00022692"/>
    </source>
</evidence>
<comment type="subcellular location">
    <subcellularLocation>
        <location evidence="1">Cell membrane</location>
        <topology evidence="1">Single-pass type I membrane protein</topology>
    </subcellularLocation>
</comment>
<dbReference type="Gene3D" id="1.10.510.10">
    <property type="entry name" value="Transferase(Phosphotransferase) domain 1"/>
    <property type="match status" value="2"/>
</dbReference>
<evidence type="ECO:0000256" key="6">
    <source>
        <dbReference type="ARBA" id="ARBA00022527"/>
    </source>
</evidence>
<dbReference type="InterPro" id="IPR051343">
    <property type="entry name" value="G-type_lectin_kinases/EP1-like"/>
</dbReference>
<evidence type="ECO:0000256" key="21">
    <source>
        <dbReference type="ARBA" id="ARBA00048679"/>
    </source>
</evidence>
<comment type="catalytic activity">
    <reaction evidence="20">
        <text>L-threonyl-[protein] + ATP = O-phospho-L-threonyl-[protein] + ADP + H(+)</text>
        <dbReference type="Rhea" id="RHEA:46608"/>
        <dbReference type="Rhea" id="RHEA-COMP:11060"/>
        <dbReference type="Rhea" id="RHEA-COMP:11605"/>
        <dbReference type="ChEBI" id="CHEBI:15378"/>
        <dbReference type="ChEBI" id="CHEBI:30013"/>
        <dbReference type="ChEBI" id="CHEBI:30616"/>
        <dbReference type="ChEBI" id="CHEBI:61977"/>
        <dbReference type="ChEBI" id="CHEBI:456216"/>
        <dbReference type="EC" id="2.7.11.1"/>
    </reaction>
</comment>
<evidence type="ECO:0000256" key="7">
    <source>
        <dbReference type="ARBA" id="ARBA00022553"/>
    </source>
</evidence>
<evidence type="ECO:0000256" key="20">
    <source>
        <dbReference type="ARBA" id="ARBA00047899"/>
    </source>
</evidence>
<evidence type="ECO:0000259" key="23">
    <source>
        <dbReference type="PROSITE" id="PS50011"/>
    </source>
</evidence>
<dbReference type="PANTHER" id="PTHR47976">
    <property type="entry name" value="G-TYPE LECTIN S-RECEPTOR-LIKE SERINE/THREONINE-PROTEIN KINASE SD2-5"/>
    <property type="match status" value="1"/>
</dbReference>
<evidence type="ECO:0000256" key="9">
    <source>
        <dbReference type="ARBA" id="ARBA00022679"/>
    </source>
</evidence>
<evidence type="ECO:0000256" key="14">
    <source>
        <dbReference type="ARBA" id="ARBA00022777"/>
    </source>
</evidence>
<dbReference type="Proteomes" id="UP000541444">
    <property type="component" value="Unassembled WGS sequence"/>
</dbReference>
<dbReference type="AlphaFoldDB" id="A0A7J7MB31"/>
<keyword evidence="10" id="KW-0812">Transmembrane</keyword>
<name>A0A7J7MB31_9MAGN</name>
<dbReference type="GO" id="GO:0005524">
    <property type="term" value="F:ATP binding"/>
    <property type="evidence" value="ECO:0007669"/>
    <property type="project" value="UniProtKB-UniRule"/>
</dbReference>
<reference evidence="24 25" key="1">
    <citation type="journal article" date="2020" name="IScience">
        <title>Genome Sequencing of the Endangered Kingdonia uniflora (Circaeasteraceae, Ranunculales) Reveals Potential Mechanisms of Evolutionary Specialization.</title>
        <authorList>
            <person name="Sun Y."/>
            <person name="Deng T."/>
            <person name="Zhang A."/>
            <person name="Moore M.J."/>
            <person name="Landis J.B."/>
            <person name="Lin N."/>
            <person name="Zhang H."/>
            <person name="Zhang X."/>
            <person name="Huang J."/>
            <person name="Zhang X."/>
            <person name="Sun H."/>
            <person name="Wang H."/>
        </authorList>
    </citation>
    <scope>NUCLEOTIDE SEQUENCE [LARGE SCALE GENOMIC DNA]</scope>
    <source>
        <strain evidence="24">TB1705</strain>
        <tissue evidence="24">Leaf</tissue>
    </source>
</reference>
<dbReference type="GO" id="GO:0004674">
    <property type="term" value="F:protein serine/threonine kinase activity"/>
    <property type="evidence" value="ECO:0007669"/>
    <property type="project" value="UniProtKB-KW"/>
</dbReference>
<gene>
    <name evidence="24" type="ORF">GIB67_010532</name>
</gene>
<keyword evidence="17" id="KW-0472">Membrane</keyword>
<evidence type="ECO:0000256" key="19">
    <source>
        <dbReference type="ARBA" id="ARBA00023180"/>
    </source>
</evidence>
<keyword evidence="15 22" id="KW-0067">ATP-binding</keyword>
<dbReference type="PROSITE" id="PS00108">
    <property type="entry name" value="PROTEIN_KINASE_ST"/>
    <property type="match status" value="1"/>
</dbReference>
<evidence type="ECO:0000313" key="25">
    <source>
        <dbReference type="Proteomes" id="UP000541444"/>
    </source>
</evidence>
<evidence type="ECO:0000256" key="2">
    <source>
        <dbReference type="ARBA" id="ARBA00008536"/>
    </source>
</evidence>
<dbReference type="GO" id="GO:0002229">
    <property type="term" value="P:defense response to oomycetes"/>
    <property type="evidence" value="ECO:0007669"/>
    <property type="project" value="UniProtKB-ARBA"/>
</dbReference>
<comment type="catalytic activity">
    <reaction evidence="21">
        <text>L-seryl-[protein] + ATP = O-phospho-L-seryl-[protein] + ADP + H(+)</text>
        <dbReference type="Rhea" id="RHEA:17989"/>
        <dbReference type="Rhea" id="RHEA-COMP:9863"/>
        <dbReference type="Rhea" id="RHEA-COMP:11604"/>
        <dbReference type="ChEBI" id="CHEBI:15378"/>
        <dbReference type="ChEBI" id="CHEBI:29999"/>
        <dbReference type="ChEBI" id="CHEBI:30616"/>
        <dbReference type="ChEBI" id="CHEBI:83421"/>
        <dbReference type="ChEBI" id="CHEBI:456216"/>
        <dbReference type="EC" id="2.7.11.1"/>
    </reaction>
</comment>
<comment type="similarity">
    <text evidence="2">In the N-terminal section; belongs to the leguminous lectin family.</text>
</comment>
<dbReference type="PROSITE" id="PS00107">
    <property type="entry name" value="PROTEIN_KINASE_ATP"/>
    <property type="match status" value="1"/>
</dbReference>
<dbReference type="InterPro" id="IPR000719">
    <property type="entry name" value="Prot_kinase_dom"/>
</dbReference>
<comment type="caution">
    <text evidence="24">The sequence shown here is derived from an EMBL/GenBank/DDBJ whole genome shotgun (WGS) entry which is preliminary data.</text>
</comment>
<comment type="similarity">
    <text evidence="3">In the C-terminal section; belongs to the protein kinase superfamily. Ser/Thr protein kinase family.</text>
</comment>
<dbReference type="GO" id="GO:0005886">
    <property type="term" value="C:plasma membrane"/>
    <property type="evidence" value="ECO:0007669"/>
    <property type="project" value="UniProtKB-SubCell"/>
</dbReference>
<sequence>MDIETQNWDSNLRELVGHPGKFCYEDLKMATNDFQFKLGSGASGSVFKGYLTDGTPVAVKRVEWADYGERVYEAEISAIPSVQHDHLVCIRGYCSHMTEAGRVFFIVYDLFHNGSLDNWIFPVRDGQSDSCLSWKLRYMVAIDVAKALAYLHGQRIFHLDVKPENILLDDEFGAVVSDFGLSRLLEDDEGSVIHTAFRGTKGYMAPEWYSEGHGISKKSDIFSYGKVLLDLFFGQRYVCLDKDGNDIYLKSGNSQLEQRTFLKFMWEKLAQKKLVNLIDKRLMGDGGVDEKETNCLVHAALLCLDEDPDKRLGDMQQVVDMLEAAKLDGKGEFRYRYLEWATANFRSKLGSGGLGSVFKGQLNDGTVVAVKRIEWKIYREREFQDVMSSIASLQHDRLIRLHGHCSYTTDTGTVSLIVYDHFPKGSLDKWIFPLSGGQSGLFLSLTLRIRVADEVAKALAYLHRDCNPQILHLDLKPEIILLDDNLRAVVSGTGISKLKIDDRCTDHSTLAGTDIYVAPEWFSGNGISEKCDVYSYGVLLLDMFFGERNVCLDNKGNRIDKDGGNPQKDRLRFYQYMEDKVVFKKKELLKLIDNRLKEDGEGLETHEAKARTILYIALMCLRKDPEERPSMSGVVNCLHSPWLMNSLSSLAVYENYPSYSIALVRFMTRGLLKKIRSYIRQFQSPNLYSQGTQGGA</sequence>
<dbReference type="SUPFAM" id="SSF56112">
    <property type="entry name" value="Protein kinase-like (PK-like)"/>
    <property type="match status" value="2"/>
</dbReference>
<dbReference type="SMART" id="SM00220">
    <property type="entry name" value="S_TKc"/>
    <property type="match status" value="2"/>
</dbReference>
<keyword evidence="8" id="KW-0433">Leucine-rich repeat</keyword>
<dbReference type="Gene3D" id="3.30.200.20">
    <property type="entry name" value="Phosphorylase Kinase, domain 1"/>
    <property type="match status" value="2"/>
</dbReference>
<evidence type="ECO:0000256" key="12">
    <source>
        <dbReference type="ARBA" id="ARBA00022737"/>
    </source>
</evidence>
<evidence type="ECO:0000256" key="17">
    <source>
        <dbReference type="ARBA" id="ARBA00023136"/>
    </source>
</evidence>
<accession>A0A7J7MB31</accession>
<proteinExistence type="inferred from homology"/>
<evidence type="ECO:0000256" key="4">
    <source>
        <dbReference type="ARBA" id="ARBA00012513"/>
    </source>
</evidence>
<keyword evidence="12" id="KW-0677">Repeat</keyword>
<keyword evidence="25" id="KW-1185">Reference proteome</keyword>
<dbReference type="InterPro" id="IPR017441">
    <property type="entry name" value="Protein_kinase_ATP_BS"/>
</dbReference>
<keyword evidence="16" id="KW-1133">Transmembrane helix</keyword>
<organism evidence="24 25">
    <name type="scientific">Kingdonia uniflora</name>
    <dbReference type="NCBI Taxonomy" id="39325"/>
    <lineage>
        <taxon>Eukaryota</taxon>
        <taxon>Viridiplantae</taxon>
        <taxon>Streptophyta</taxon>
        <taxon>Embryophyta</taxon>
        <taxon>Tracheophyta</taxon>
        <taxon>Spermatophyta</taxon>
        <taxon>Magnoliopsida</taxon>
        <taxon>Ranunculales</taxon>
        <taxon>Circaeasteraceae</taxon>
        <taxon>Kingdonia</taxon>
    </lineage>
</organism>
<keyword evidence="9" id="KW-0808">Transferase</keyword>